<dbReference type="AlphaFoldDB" id="A0A117PZK1"/>
<dbReference type="STRING" id="67386.AQI95_34605"/>
<dbReference type="InterPro" id="IPR050237">
    <property type="entry name" value="ATP-dep_AMP-bd_enzyme"/>
</dbReference>
<protein>
    <submittedName>
        <fullName evidence="3">AMP-dependent synthetase</fullName>
    </submittedName>
</protein>
<name>A0A117PZK1_9ACTN</name>
<dbReference type="RefSeq" id="WP_067133405.1">
    <property type="nucleotide sequence ID" value="NZ_KQ948223.1"/>
</dbReference>
<dbReference type="OrthoDB" id="3465883at2"/>
<dbReference type="Pfam" id="PF13193">
    <property type="entry name" value="AMP-binding_C"/>
    <property type="match status" value="1"/>
</dbReference>
<dbReference type="GO" id="GO:0016878">
    <property type="term" value="F:acid-thiol ligase activity"/>
    <property type="evidence" value="ECO:0007669"/>
    <property type="project" value="UniProtKB-ARBA"/>
</dbReference>
<dbReference type="Pfam" id="PF00501">
    <property type="entry name" value="AMP-binding"/>
    <property type="match status" value="1"/>
</dbReference>
<evidence type="ECO:0000313" key="4">
    <source>
        <dbReference type="Proteomes" id="UP000053127"/>
    </source>
</evidence>
<feature type="domain" description="AMP-binding enzyme C-terminal" evidence="2">
    <location>
        <begin position="435"/>
        <end position="525"/>
    </location>
</feature>
<dbReference type="InterPro" id="IPR000873">
    <property type="entry name" value="AMP-dep_synth/lig_dom"/>
</dbReference>
<gene>
    <name evidence="3" type="ORF">AQI95_34605</name>
</gene>
<dbReference type="SUPFAM" id="SSF56801">
    <property type="entry name" value="Acetyl-CoA synthetase-like"/>
    <property type="match status" value="1"/>
</dbReference>
<feature type="domain" description="AMP-dependent synthetase/ligase" evidence="1">
    <location>
        <begin position="15"/>
        <end position="385"/>
    </location>
</feature>
<accession>A0A117PZK1</accession>
<evidence type="ECO:0000259" key="1">
    <source>
        <dbReference type="Pfam" id="PF00501"/>
    </source>
</evidence>
<dbReference type="InterPro" id="IPR042099">
    <property type="entry name" value="ANL_N_sf"/>
</dbReference>
<dbReference type="Gene3D" id="3.40.50.12780">
    <property type="entry name" value="N-terminal domain of ligase-like"/>
    <property type="match status" value="1"/>
</dbReference>
<dbReference type="PROSITE" id="PS00455">
    <property type="entry name" value="AMP_BINDING"/>
    <property type="match status" value="1"/>
</dbReference>
<dbReference type="InterPro" id="IPR045851">
    <property type="entry name" value="AMP-bd_C_sf"/>
</dbReference>
<dbReference type="PANTHER" id="PTHR43767:SF1">
    <property type="entry name" value="NONRIBOSOMAL PEPTIDE SYNTHASE PES1 (EUROFUNG)-RELATED"/>
    <property type="match status" value="1"/>
</dbReference>
<organism evidence="3 4">
    <name type="scientific">Streptomyces yokosukanensis</name>
    <dbReference type="NCBI Taxonomy" id="67386"/>
    <lineage>
        <taxon>Bacteria</taxon>
        <taxon>Bacillati</taxon>
        <taxon>Actinomycetota</taxon>
        <taxon>Actinomycetes</taxon>
        <taxon>Kitasatosporales</taxon>
        <taxon>Streptomycetaceae</taxon>
        <taxon>Streptomyces</taxon>
    </lineage>
</organism>
<proteinExistence type="predicted"/>
<sequence length="541" mass="56972">MTNFAHPDLPVDGLLRRAARRDPDGVAIRTATRSVGFAELDAWADRIAGFLGRTLDEAAGARVGVAHVLDPVFAAAYYGTARSGATVVLVNPLISEDGLRHVFATAQVELALVPAATAGLLAKARADLPALRAILVTDAADGVVPDGTVSLHQVLDAAPDQAPDRAPQRHTAAPADPGAVACVQFTTGTTGRPKGVLLTHRNLVANAKQIALAHRLSAGSVTLNHLPLYHVMHLNSGMYAGACQVLCQDPDPVASLGVAAEAGATHYYGLPARLHALARDVRLAGAVHPGPQLTAVLSGGSALDPEAAATLHERLGVPVVQGYGMAELSPLTHSQQPDRHRPGTVGGVVPGTECRIVDLTTRRPVGAGVSGEVQVRGPQLMAGYLEGGHEARIDADGWFSTGDVGRLDNDGTLRLVDRLTDVFKHDNEIVAPSRVEQILREDPRVADCIVADWPDTEHGAVVWAGVVLTDGAQDEPRAIAGVRPGLGILDVLDSITTRANEHLALFERIRFAEAIETVPRTPTGKPQRRLVRAQLRHRAAV</sequence>
<comment type="caution">
    <text evidence="3">The sequence shown here is derived from an EMBL/GenBank/DDBJ whole genome shotgun (WGS) entry which is preliminary data.</text>
</comment>
<evidence type="ECO:0000313" key="3">
    <source>
        <dbReference type="EMBL" id="KUN00433.1"/>
    </source>
</evidence>
<evidence type="ECO:0000259" key="2">
    <source>
        <dbReference type="Pfam" id="PF13193"/>
    </source>
</evidence>
<keyword evidence="4" id="KW-1185">Reference proteome</keyword>
<dbReference type="Gene3D" id="3.30.300.30">
    <property type="match status" value="1"/>
</dbReference>
<dbReference type="EMBL" id="LMWN01000049">
    <property type="protein sequence ID" value="KUN00433.1"/>
    <property type="molecule type" value="Genomic_DNA"/>
</dbReference>
<dbReference type="InterPro" id="IPR025110">
    <property type="entry name" value="AMP-bd_C"/>
</dbReference>
<reference evidence="3 4" key="1">
    <citation type="submission" date="2015-10" db="EMBL/GenBank/DDBJ databases">
        <title>Draft genome sequence of Streptomyces yokosukanensis DSM 40224, type strain for the species Streptomyces yokosukanensis.</title>
        <authorList>
            <person name="Ruckert C."/>
            <person name="Winkler A."/>
            <person name="Kalinowski J."/>
            <person name="Kampfer P."/>
            <person name="Glaeser S."/>
        </authorList>
    </citation>
    <scope>NUCLEOTIDE SEQUENCE [LARGE SCALE GENOMIC DNA]</scope>
    <source>
        <strain evidence="3 4">DSM 40224</strain>
    </source>
</reference>
<dbReference type="InterPro" id="IPR020845">
    <property type="entry name" value="AMP-binding_CS"/>
</dbReference>
<dbReference type="PANTHER" id="PTHR43767">
    <property type="entry name" value="LONG-CHAIN-FATTY-ACID--COA LIGASE"/>
    <property type="match status" value="1"/>
</dbReference>
<dbReference type="Proteomes" id="UP000053127">
    <property type="component" value="Unassembled WGS sequence"/>
</dbReference>